<keyword evidence="2" id="KW-1185">Reference proteome</keyword>
<dbReference type="OrthoDB" id="5949970at2"/>
<protein>
    <submittedName>
        <fullName evidence="1">Uncharacterized protein</fullName>
    </submittedName>
</protein>
<dbReference type="KEGG" id="lrz:BJI69_17845"/>
<reference evidence="2" key="1">
    <citation type="submission" date="2016-09" db="EMBL/GenBank/DDBJ databases">
        <authorList>
            <person name="Lysoe E."/>
        </authorList>
    </citation>
    <scope>NUCLEOTIDE SEQUENCE [LARGE SCALE GENOMIC DNA]</scope>
    <source>
        <strain evidence="2">LJ96T</strain>
    </source>
</reference>
<dbReference type="RefSeq" id="WP_046967725.1">
    <property type="nucleotide sequence ID" value="NZ_CP017480.1"/>
</dbReference>
<dbReference type="PATRIC" id="fig|1440763.5.peg.2036"/>
<dbReference type="Proteomes" id="UP000182987">
    <property type="component" value="Chromosome"/>
</dbReference>
<proteinExistence type="predicted"/>
<accession>A0A0G9HH92</accession>
<name>A0A0G9HH92_9GAMM</name>
<sequence>MERTASPTGEHGAARSDKVSVESVPTEDALTFESLNRRLSSMPDYDTPSPQSRRWSRVGLLTVLLAYLAAFVIPRLPINGVSQTALLLTVLVFEVAGLGVNLWFTRGEFTSLIRPLEDFSRQLDHDFPHHFEIRNWLLSQPEERLEKYASMAAFRKERYTQKLPMLAGAIPTLGVIPVVVAVYFQGHQLIEGRHLSLIDWFFGFALLFFYVLTWTSSITKSRLEAMDMHLQGALAEVEKNTQTPGDAKE</sequence>
<organism evidence="1 2">
    <name type="scientific">Luteibacter rhizovicinus DSM 16549</name>
    <dbReference type="NCBI Taxonomy" id="1440763"/>
    <lineage>
        <taxon>Bacteria</taxon>
        <taxon>Pseudomonadati</taxon>
        <taxon>Pseudomonadota</taxon>
        <taxon>Gammaproteobacteria</taxon>
        <taxon>Lysobacterales</taxon>
        <taxon>Rhodanobacteraceae</taxon>
        <taxon>Luteibacter</taxon>
    </lineage>
</organism>
<gene>
    <name evidence="1" type="ORF">BJI69_17845</name>
</gene>
<evidence type="ECO:0000313" key="1">
    <source>
        <dbReference type="EMBL" id="APG05580.1"/>
    </source>
</evidence>
<dbReference type="AlphaFoldDB" id="A0A0G9HH92"/>
<evidence type="ECO:0000313" key="2">
    <source>
        <dbReference type="Proteomes" id="UP000182987"/>
    </source>
</evidence>
<dbReference type="STRING" id="1440763.BJI69_17845"/>
<dbReference type="EMBL" id="CP017480">
    <property type="protein sequence ID" value="APG05580.1"/>
    <property type="molecule type" value="Genomic_DNA"/>
</dbReference>